<protein>
    <submittedName>
        <fullName evidence="9">4Fe-4S dicluster domain-containing protein</fullName>
    </submittedName>
</protein>
<evidence type="ECO:0000259" key="8">
    <source>
        <dbReference type="PROSITE" id="PS51379"/>
    </source>
</evidence>
<evidence type="ECO:0000256" key="2">
    <source>
        <dbReference type="ARBA" id="ARBA00022485"/>
    </source>
</evidence>
<accession>A0A371AZE1</accession>
<keyword evidence="2" id="KW-0004">4Fe-4S</keyword>
<evidence type="ECO:0000256" key="1">
    <source>
        <dbReference type="ARBA" id="ARBA00022448"/>
    </source>
</evidence>
<dbReference type="InterPro" id="IPR017896">
    <property type="entry name" value="4Fe4S_Fe-S-bd"/>
</dbReference>
<keyword evidence="7" id="KW-0812">Transmembrane</keyword>
<evidence type="ECO:0000313" key="9">
    <source>
        <dbReference type="EMBL" id="RDU24926.1"/>
    </source>
</evidence>
<feature type="transmembrane region" description="Helical" evidence="7">
    <location>
        <begin position="44"/>
        <end position="72"/>
    </location>
</feature>
<name>A0A371AZE1_9FIRM</name>
<keyword evidence="1" id="KW-0813">Transport</keyword>
<feature type="transmembrane region" description="Helical" evidence="7">
    <location>
        <begin position="134"/>
        <end position="152"/>
    </location>
</feature>
<evidence type="ECO:0000256" key="6">
    <source>
        <dbReference type="ARBA" id="ARBA00023014"/>
    </source>
</evidence>
<comment type="caution">
    <text evidence="9">The sequence shown here is derived from an EMBL/GenBank/DDBJ whole genome shotgun (WGS) entry which is preliminary data.</text>
</comment>
<dbReference type="GO" id="GO:0051539">
    <property type="term" value="F:4 iron, 4 sulfur cluster binding"/>
    <property type="evidence" value="ECO:0007669"/>
    <property type="project" value="UniProtKB-KW"/>
</dbReference>
<keyword evidence="3" id="KW-0479">Metal-binding</keyword>
<dbReference type="EMBL" id="QRCT01000009">
    <property type="protein sequence ID" value="RDU24926.1"/>
    <property type="molecule type" value="Genomic_DNA"/>
</dbReference>
<feature type="transmembrane region" description="Helical" evidence="7">
    <location>
        <begin position="12"/>
        <end position="32"/>
    </location>
</feature>
<dbReference type="Pfam" id="PF13746">
    <property type="entry name" value="Fer4_18"/>
    <property type="match status" value="1"/>
</dbReference>
<dbReference type="PROSITE" id="PS00198">
    <property type="entry name" value="4FE4S_FER_1"/>
    <property type="match status" value="2"/>
</dbReference>
<feature type="transmembrane region" description="Helical" evidence="7">
    <location>
        <begin position="159"/>
        <end position="177"/>
    </location>
</feature>
<sequence length="248" mass="27882">MFKKIRLKKFIQYLALILFPVTINYFSPYLIMVGATKGIVNGSMILFGSLLISSILFGRLFCSTLCPVGAAGDYLCFSNERRVKNGKFNLIKWFIWIPWLAGIIAGLLYAGGISEVNPLFMTETGISVDRPGAYIIYLGVLALVTIISITVGKRAFCHYVCWMAPFMIIGIHIRSFFRLPGFTLTAKKETCIKCGKCNNVCPMSLDIREMVQMNKMTHVECILCGQCVKQCPKDTIDFGFERGKLNYK</sequence>
<keyword evidence="4" id="KW-0249">Electron transport</keyword>
<proteinExistence type="predicted"/>
<keyword evidence="6" id="KW-0411">Iron-sulfur</keyword>
<dbReference type="PANTHER" id="PTHR30176">
    <property type="entry name" value="FERREDOXIN-TYPE PROTEIN NAPH"/>
    <property type="match status" value="1"/>
</dbReference>
<keyword evidence="7" id="KW-0472">Membrane</keyword>
<dbReference type="OrthoDB" id="9806398at2"/>
<feature type="domain" description="4Fe-4S ferredoxin-type" evidence="8">
    <location>
        <begin position="182"/>
        <end position="202"/>
    </location>
</feature>
<dbReference type="Pfam" id="PF12801">
    <property type="entry name" value="Fer4_5"/>
    <property type="match status" value="2"/>
</dbReference>
<keyword evidence="7" id="KW-1133">Transmembrane helix</keyword>
<dbReference type="Gene3D" id="3.30.70.20">
    <property type="match status" value="1"/>
</dbReference>
<feature type="domain" description="4Fe-4S ferredoxin-type" evidence="8">
    <location>
        <begin position="209"/>
        <end position="241"/>
    </location>
</feature>
<dbReference type="GO" id="GO:0005886">
    <property type="term" value="C:plasma membrane"/>
    <property type="evidence" value="ECO:0007669"/>
    <property type="project" value="TreeGrafter"/>
</dbReference>
<evidence type="ECO:0000256" key="5">
    <source>
        <dbReference type="ARBA" id="ARBA00023004"/>
    </source>
</evidence>
<gene>
    <name evidence="9" type="ORF">DWV06_01480</name>
</gene>
<evidence type="ECO:0000256" key="3">
    <source>
        <dbReference type="ARBA" id="ARBA00022723"/>
    </source>
</evidence>
<dbReference type="InterPro" id="IPR051684">
    <property type="entry name" value="Electron_Trans/Redox"/>
</dbReference>
<dbReference type="InterPro" id="IPR017900">
    <property type="entry name" value="4Fe4S_Fe_S_CS"/>
</dbReference>
<evidence type="ECO:0000313" key="10">
    <source>
        <dbReference type="Proteomes" id="UP000255036"/>
    </source>
</evidence>
<dbReference type="SUPFAM" id="SSF54862">
    <property type="entry name" value="4Fe-4S ferredoxins"/>
    <property type="match status" value="1"/>
</dbReference>
<dbReference type="PANTHER" id="PTHR30176:SF3">
    <property type="entry name" value="FERREDOXIN-TYPE PROTEIN NAPH"/>
    <property type="match status" value="1"/>
</dbReference>
<reference evidence="9 10" key="1">
    <citation type="submission" date="2018-07" db="EMBL/GenBank/DDBJ databases">
        <title>Anaerosacharophilus polymeroproducens gen. nov. sp. nov., an anaerobic bacterium isolated from salt field.</title>
        <authorList>
            <person name="Kim W."/>
            <person name="Yang S.-H."/>
            <person name="Oh J."/>
            <person name="Lee J.-H."/>
            <person name="Kwon K.K."/>
        </authorList>
    </citation>
    <scope>NUCLEOTIDE SEQUENCE [LARGE SCALE GENOMIC DNA]</scope>
    <source>
        <strain evidence="9 10">MCWD5</strain>
    </source>
</reference>
<evidence type="ECO:0000256" key="7">
    <source>
        <dbReference type="SAM" id="Phobius"/>
    </source>
</evidence>
<feature type="transmembrane region" description="Helical" evidence="7">
    <location>
        <begin position="93"/>
        <end position="114"/>
    </location>
</feature>
<evidence type="ECO:0000256" key="4">
    <source>
        <dbReference type="ARBA" id="ARBA00022982"/>
    </source>
</evidence>
<organism evidence="9 10">
    <name type="scientific">Anaerosacchariphilus polymeriproducens</name>
    <dbReference type="NCBI Taxonomy" id="1812858"/>
    <lineage>
        <taxon>Bacteria</taxon>
        <taxon>Bacillati</taxon>
        <taxon>Bacillota</taxon>
        <taxon>Clostridia</taxon>
        <taxon>Lachnospirales</taxon>
        <taxon>Lachnospiraceae</taxon>
        <taxon>Anaerosacchariphilus</taxon>
    </lineage>
</organism>
<dbReference type="PROSITE" id="PS51379">
    <property type="entry name" value="4FE4S_FER_2"/>
    <property type="match status" value="2"/>
</dbReference>
<dbReference type="Proteomes" id="UP000255036">
    <property type="component" value="Unassembled WGS sequence"/>
</dbReference>
<dbReference type="RefSeq" id="WP_115480410.1">
    <property type="nucleotide sequence ID" value="NZ_QRCT01000009.1"/>
</dbReference>
<dbReference type="GO" id="GO:0046872">
    <property type="term" value="F:metal ion binding"/>
    <property type="evidence" value="ECO:0007669"/>
    <property type="project" value="UniProtKB-KW"/>
</dbReference>
<dbReference type="AlphaFoldDB" id="A0A371AZE1"/>
<keyword evidence="5" id="KW-0408">Iron</keyword>
<keyword evidence="10" id="KW-1185">Reference proteome</keyword>